<accession>A0A0G4GST9</accession>
<dbReference type="InterPro" id="IPR011042">
    <property type="entry name" value="6-blade_b-propeller_TolB-like"/>
</dbReference>
<dbReference type="VEuPathDB" id="CryptoDB:Cvel_23233"/>
<reference evidence="1" key="1">
    <citation type="submission" date="2014-11" db="EMBL/GenBank/DDBJ databases">
        <authorList>
            <person name="Otto D Thomas"/>
            <person name="Naeem Raeece"/>
        </authorList>
    </citation>
    <scope>NUCLEOTIDE SEQUENCE</scope>
</reference>
<gene>
    <name evidence="1" type="ORF">Cvel_23233</name>
</gene>
<dbReference type="AlphaFoldDB" id="A0A0G4GST9"/>
<dbReference type="PhylomeDB" id="A0A0G4GST9"/>
<dbReference type="InterPro" id="IPR011044">
    <property type="entry name" value="Quino_amine_DH_bsu"/>
</dbReference>
<evidence type="ECO:0000313" key="1">
    <source>
        <dbReference type="EMBL" id="CEM33758.1"/>
    </source>
</evidence>
<evidence type="ECO:0008006" key="2">
    <source>
        <dbReference type="Google" id="ProtNLM"/>
    </source>
</evidence>
<sequence>MYDSSEGLFVAEAQQKNSRILLFETCEPSKDRLKERQFTKVWADSKDAHGLMHPYGFAINHDKYLYVSNQDSLAVIRFSLETGKLGPKSEAVLQKEKSSKKKIYDGTFVLLDKTEEMRGILFDNKHRLYLANKETGVQVYDSNGHLLHTLEVHNPISLAWHSHRQTVWVGTTKSGDESWIPDIVGKKQGKVFEKTNSALIEFDPETLSPKTILLDKHLKHPAGLVTHGDSVYAISQRDGPGAILEFSISKRKKIRTIVDELPDAGERLIISEC</sequence>
<dbReference type="SUPFAM" id="SSF50969">
    <property type="entry name" value="YVTN repeat-like/Quinoprotein amine dehydrogenase"/>
    <property type="match status" value="1"/>
</dbReference>
<dbReference type="EMBL" id="CDMZ01001515">
    <property type="protein sequence ID" value="CEM33758.1"/>
    <property type="molecule type" value="Genomic_DNA"/>
</dbReference>
<name>A0A0G4GST9_9ALVE</name>
<organism evidence="1">
    <name type="scientific">Chromera velia CCMP2878</name>
    <dbReference type="NCBI Taxonomy" id="1169474"/>
    <lineage>
        <taxon>Eukaryota</taxon>
        <taxon>Sar</taxon>
        <taxon>Alveolata</taxon>
        <taxon>Colpodellida</taxon>
        <taxon>Chromeraceae</taxon>
        <taxon>Chromera</taxon>
    </lineage>
</organism>
<protein>
    <recommendedName>
        <fullName evidence="2">SMP-30/Gluconolactonase/LRE-like region domain-containing protein</fullName>
    </recommendedName>
</protein>
<proteinExistence type="predicted"/>
<dbReference type="Gene3D" id="2.120.10.30">
    <property type="entry name" value="TolB, C-terminal domain"/>
    <property type="match status" value="1"/>
</dbReference>